<evidence type="ECO:0000313" key="2">
    <source>
        <dbReference type="EMBL" id="KAH7012315.1"/>
    </source>
</evidence>
<dbReference type="EMBL" id="JAGTJR010000093">
    <property type="protein sequence ID" value="KAH7012315.1"/>
    <property type="molecule type" value="Genomic_DNA"/>
</dbReference>
<name>A0ABQ8FT38_9PEZI</name>
<reference evidence="2 3" key="1">
    <citation type="journal article" date="2021" name="Nat. Commun.">
        <title>Genetic determinants of endophytism in the Arabidopsis root mycobiome.</title>
        <authorList>
            <person name="Mesny F."/>
            <person name="Miyauchi S."/>
            <person name="Thiergart T."/>
            <person name="Pickel B."/>
            <person name="Atanasova L."/>
            <person name="Karlsson M."/>
            <person name="Huettel B."/>
            <person name="Barry K.W."/>
            <person name="Haridas S."/>
            <person name="Chen C."/>
            <person name="Bauer D."/>
            <person name="Andreopoulos W."/>
            <person name="Pangilinan J."/>
            <person name="LaButti K."/>
            <person name="Riley R."/>
            <person name="Lipzen A."/>
            <person name="Clum A."/>
            <person name="Drula E."/>
            <person name="Henrissat B."/>
            <person name="Kohler A."/>
            <person name="Grigoriev I.V."/>
            <person name="Martin F.M."/>
            <person name="Hacquard S."/>
        </authorList>
    </citation>
    <scope>NUCLEOTIDE SEQUENCE [LARGE SCALE GENOMIC DNA]</scope>
    <source>
        <strain evidence="2 3">MPI-SDFR-AT-0080</strain>
    </source>
</reference>
<feature type="region of interest" description="Disordered" evidence="1">
    <location>
        <begin position="1"/>
        <end position="26"/>
    </location>
</feature>
<dbReference type="SUPFAM" id="SSF140996">
    <property type="entry name" value="Hermes dimerisation domain"/>
    <property type="match status" value="1"/>
</dbReference>
<feature type="non-terminal residue" evidence="2">
    <location>
        <position position="1"/>
    </location>
</feature>
<proteinExistence type="predicted"/>
<evidence type="ECO:0000256" key="1">
    <source>
        <dbReference type="SAM" id="MobiDB-lite"/>
    </source>
</evidence>
<feature type="compositionally biased region" description="Basic residues" evidence="1">
    <location>
        <begin position="16"/>
        <end position="26"/>
    </location>
</feature>
<keyword evidence="3" id="KW-1185">Reference proteome</keyword>
<evidence type="ECO:0000313" key="3">
    <source>
        <dbReference type="Proteomes" id="UP000774617"/>
    </source>
</evidence>
<sequence length="120" mass="13793">QYAKSGGTENMARHLGQQHKHGKNGPIKKRRIEEFMQEGETAEQAFHNRRVESFRPQQFKRSLVRWVAITNIPFSNVETEPFRRMMTDANANLQAAGCLPVANTMKSWAEADFKIFRSVA</sequence>
<organism evidence="2 3">
    <name type="scientific">Macrophomina phaseolina</name>
    <dbReference type="NCBI Taxonomy" id="35725"/>
    <lineage>
        <taxon>Eukaryota</taxon>
        <taxon>Fungi</taxon>
        <taxon>Dikarya</taxon>
        <taxon>Ascomycota</taxon>
        <taxon>Pezizomycotina</taxon>
        <taxon>Dothideomycetes</taxon>
        <taxon>Dothideomycetes incertae sedis</taxon>
        <taxon>Botryosphaeriales</taxon>
        <taxon>Botryosphaeriaceae</taxon>
        <taxon>Macrophomina</taxon>
    </lineage>
</organism>
<comment type="caution">
    <text evidence="2">The sequence shown here is derived from an EMBL/GenBank/DDBJ whole genome shotgun (WGS) entry which is preliminary data.</text>
</comment>
<protein>
    <submittedName>
        <fullName evidence="2">Uncharacterized protein</fullName>
    </submittedName>
</protein>
<feature type="non-terminal residue" evidence="2">
    <location>
        <position position="120"/>
    </location>
</feature>
<gene>
    <name evidence="2" type="ORF">B0J12DRAFT_553811</name>
</gene>
<dbReference type="Proteomes" id="UP000774617">
    <property type="component" value="Unassembled WGS sequence"/>
</dbReference>
<accession>A0ABQ8FT38</accession>